<organism evidence="2 3">
    <name type="scientific">Haloechinothrix salitolerans</name>
    <dbReference type="NCBI Taxonomy" id="926830"/>
    <lineage>
        <taxon>Bacteria</taxon>
        <taxon>Bacillati</taxon>
        <taxon>Actinomycetota</taxon>
        <taxon>Actinomycetes</taxon>
        <taxon>Pseudonocardiales</taxon>
        <taxon>Pseudonocardiaceae</taxon>
        <taxon>Haloechinothrix</taxon>
    </lineage>
</organism>
<dbReference type="Proteomes" id="UP001596337">
    <property type="component" value="Unassembled WGS sequence"/>
</dbReference>
<evidence type="ECO:0000313" key="3">
    <source>
        <dbReference type="Proteomes" id="UP001596337"/>
    </source>
</evidence>
<evidence type="ECO:0008006" key="4">
    <source>
        <dbReference type="Google" id="ProtNLM"/>
    </source>
</evidence>
<keyword evidence="3" id="KW-1185">Reference proteome</keyword>
<evidence type="ECO:0000256" key="1">
    <source>
        <dbReference type="SAM" id="MobiDB-lite"/>
    </source>
</evidence>
<evidence type="ECO:0000313" key="2">
    <source>
        <dbReference type="EMBL" id="MFC6871693.1"/>
    </source>
</evidence>
<name>A0ABW2C913_9PSEU</name>
<dbReference type="EMBL" id="JBHSXX010000001">
    <property type="protein sequence ID" value="MFC6871693.1"/>
    <property type="molecule type" value="Genomic_DNA"/>
</dbReference>
<accession>A0ABW2C913</accession>
<dbReference type="RefSeq" id="WP_345391722.1">
    <property type="nucleotide sequence ID" value="NZ_BAABLA010000007.1"/>
</dbReference>
<gene>
    <name evidence="2" type="ORF">ACFQGD_31690</name>
</gene>
<reference evidence="3" key="1">
    <citation type="journal article" date="2019" name="Int. J. Syst. Evol. Microbiol.">
        <title>The Global Catalogue of Microorganisms (GCM) 10K type strain sequencing project: providing services to taxonomists for standard genome sequencing and annotation.</title>
        <authorList>
            <consortium name="The Broad Institute Genomics Platform"/>
            <consortium name="The Broad Institute Genome Sequencing Center for Infectious Disease"/>
            <person name="Wu L."/>
            <person name="Ma J."/>
        </authorList>
    </citation>
    <scope>NUCLEOTIDE SEQUENCE [LARGE SCALE GENOMIC DNA]</scope>
    <source>
        <strain evidence="3">KCTC 32255</strain>
    </source>
</reference>
<comment type="caution">
    <text evidence="2">The sequence shown here is derived from an EMBL/GenBank/DDBJ whole genome shotgun (WGS) entry which is preliminary data.</text>
</comment>
<protein>
    <recommendedName>
        <fullName evidence="4">Excreted virulence factor EspC, type VII ESX diderm</fullName>
    </recommendedName>
</protein>
<feature type="region of interest" description="Disordered" evidence="1">
    <location>
        <begin position="1"/>
        <end position="24"/>
    </location>
</feature>
<proteinExistence type="predicted"/>
<sequence>MALLRDPNVGGSSTGSGSLAASFSNSKQQSEAIESAKAFSAAAKSGEFRIDPEVAKAAIKEIARAEKTMRDTLVRQDRLIQAPKIGDSPYANRAMKWYAAGGQSCITALQSFAEVLRYTREGYEHAVRSYERIDADRSQAFDRGL</sequence>